<dbReference type="EMBL" id="KV423926">
    <property type="protein sequence ID" value="KZT61114.1"/>
    <property type="molecule type" value="Genomic_DNA"/>
</dbReference>
<protein>
    <submittedName>
        <fullName evidence="3">Uncharacterized protein</fullName>
    </submittedName>
</protein>
<dbReference type="AlphaFoldDB" id="A0A165IXW2"/>
<evidence type="ECO:0000256" key="1">
    <source>
        <dbReference type="SAM" id="MobiDB-lite"/>
    </source>
</evidence>
<reference evidence="3 4" key="1">
    <citation type="journal article" date="2016" name="Mol. Biol. Evol.">
        <title>Comparative Genomics of Early-Diverging Mushroom-Forming Fungi Provides Insights into the Origins of Lignocellulose Decay Capabilities.</title>
        <authorList>
            <person name="Nagy L.G."/>
            <person name="Riley R."/>
            <person name="Tritt A."/>
            <person name="Adam C."/>
            <person name="Daum C."/>
            <person name="Floudas D."/>
            <person name="Sun H."/>
            <person name="Yadav J.S."/>
            <person name="Pangilinan J."/>
            <person name="Larsson K.H."/>
            <person name="Matsuura K."/>
            <person name="Barry K."/>
            <person name="Labutti K."/>
            <person name="Kuo R."/>
            <person name="Ohm R.A."/>
            <person name="Bhattacharya S.S."/>
            <person name="Shirouzu T."/>
            <person name="Yoshinaga Y."/>
            <person name="Martin F.M."/>
            <person name="Grigoriev I.V."/>
            <person name="Hibbett D.S."/>
        </authorList>
    </citation>
    <scope>NUCLEOTIDE SEQUENCE [LARGE SCALE GENOMIC DNA]</scope>
    <source>
        <strain evidence="3 4">HHB12733</strain>
    </source>
</reference>
<sequence>MMHIEVLYCTKQVLDTSCVIERRLCLVQSIYNRLANPSSSRSSPVITGTMSRETFNTRRGSRST</sequence>
<proteinExistence type="predicted"/>
<feature type="compositionally biased region" description="Polar residues" evidence="1">
    <location>
        <begin position="36"/>
        <end position="58"/>
    </location>
</feature>
<evidence type="ECO:0000313" key="2">
    <source>
        <dbReference type="EMBL" id="KZT58214.1"/>
    </source>
</evidence>
<organism evidence="3 4">
    <name type="scientific">Calocera cornea HHB12733</name>
    <dbReference type="NCBI Taxonomy" id="1353952"/>
    <lineage>
        <taxon>Eukaryota</taxon>
        <taxon>Fungi</taxon>
        <taxon>Dikarya</taxon>
        <taxon>Basidiomycota</taxon>
        <taxon>Agaricomycotina</taxon>
        <taxon>Dacrymycetes</taxon>
        <taxon>Dacrymycetales</taxon>
        <taxon>Dacrymycetaceae</taxon>
        <taxon>Calocera</taxon>
    </lineage>
</organism>
<keyword evidence="4" id="KW-1185">Reference proteome</keyword>
<accession>A0A165IXW2</accession>
<dbReference type="Proteomes" id="UP000076842">
    <property type="component" value="Unassembled WGS sequence"/>
</dbReference>
<feature type="region of interest" description="Disordered" evidence="1">
    <location>
        <begin position="36"/>
        <end position="64"/>
    </location>
</feature>
<gene>
    <name evidence="3" type="ORF">CALCODRAFT_529498</name>
    <name evidence="2" type="ORF">CALCODRAFT_540014</name>
</gene>
<name>A0A165IXW2_9BASI</name>
<evidence type="ECO:0000313" key="4">
    <source>
        <dbReference type="Proteomes" id="UP000076842"/>
    </source>
</evidence>
<dbReference type="EMBL" id="KV423953">
    <property type="protein sequence ID" value="KZT58214.1"/>
    <property type="molecule type" value="Genomic_DNA"/>
</dbReference>
<evidence type="ECO:0000313" key="3">
    <source>
        <dbReference type="EMBL" id="KZT61114.1"/>
    </source>
</evidence>